<accession>A0ABD3C425</accession>
<dbReference type="InterPro" id="IPR006969">
    <property type="entry name" value="Stig-like"/>
</dbReference>
<evidence type="ECO:0000313" key="4">
    <source>
        <dbReference type="EMBL" id="KAL3623906.1"/>
    </source>
</evidence>
<proteinExistence type="inferred from homology"/>
<evidence type="ECO:0000256" key="2">
    <source>
        <dbReference type="ARBA" id="ARBA00022729"/>
    </source>
</evidence>
<feature type="signal peptide" evidence="3">
    <location>
        <begin position="1"/>
        <end position="18"/>
    </location>
</feature>
<comment type="similarity">
    <text evidence="1">Belongs to the STIG1 family.</text>
</comment>
<comment type="caution">
    <text evidence="4">The sequence shown here is derived from an EMBL/GenBank/DDBJ whole genome shotgun (WGS) entry which is preliminary data.</text>
</comment>
<dbReference type="EMBL" id="JAVIJP010000054">
    <property type="protein sequence ID" value="KAL3623906.1"/>
    <property type="molecule type" value="Genomic_DNA"/>
</dbReference>
<reference evidence="5" key="1">
    <citation type="journal article" date="2024" name="IScience">
        <title>Strigolactones Initiate the Formation of Haustorium-like Structures in Castilleja.</title>
        <authorList>
            <person name="Buerger M."/>
            <person name="Peterson D."/>
            <person name="Chory J."/>
        </authorList>
    </citation>
    <scope>NUCLEOTIDE SEQUENCE [LARGE SCALE GENOMIC DNA]</scope>
</reference>
<dbReference type="PANTHER" id="PTHR33227:SF18">
    <property type="entry name" value="STIGMA-SPECIFIC STIG1-LIKE PROTEIN 3"/>
    <property type="match status" value="1"/>
</dbReference>
<dbReference type="PANTHER" id="PTHR33227">
    <property type="entry name" value="STIGMA-SPECIFIC STIG1-LIKE PROTEIN 3"/>
    <property type="match status" value="1"/>
</dbReference>
<gene>
    <name evidence="4" type="ORF">CASFOL_032722</name>
</gene>
<evidence type="ECO:0000256" key="3">
    <source>
        <dbReference type="SAM" id="SignalP"/>
    </source>
</evidence>
<evidence type="ECO:0000313" key="5">
    <source>
        <dbReference type="Proteomes" id="UP001632038"/>
    </source>
</evidence>
<protein>
    <recommendedName>
        <fullName evidence="6">Stigma-specific Stig1 family protein</fullName>
    </recommendedName>
</protein>
<feature type="chain" id="PRO_5044847639" description="Stigma-specific Stig1 family protein" evidence="3">
    <location>
        <begin position="19"/>
        <end position="133"/>
    </location>
</feature>
<name>A0ABD3C425_9LAMI</name>
<keyword evidence="5" id="KW-1185">Reference proteome</keyword>
<dbReference type="Proteomes" id="UP001632038">
    <property type="component" value="Unassembled WGS sequence"/>
</dbReference>
<dbReference type="Pfam" id="PF04885">
    <property type="entry name" value="Stig1"/>
    <property type="match status" value="1"/>
</dbReference>
<keyword evidence="2 3" id="KW-0732">Signal</keyword>
<sequence length="133" mass="14899">MKVFMKFILFTAIALAMAVTRIVNSSSYKRPVSRFLQQSATNPRSADHCNKDNEACNYVLSGRRSNATCCNNKCMDLWHDDKNCGACKKKCDFTDACCNGECVNLAFDKRHCGSCNHRCMPGGYCIYGMCDYA</sequence>
<evidence type="ECO:0000256" key="1">
    <source>
        <dbReference type="ARBA" id="ARBA00006010"/>
    </source>
</evidence>
<organism evidence="4 5">
    <name type="scientific">Castilleja foliolosa</name>
    <dbReference type="NCBI Taxonomy" id="1961234"/>
    <lineage>
        <taxon>Eukaryota</taxon>
        <taxon>Viridiplantae</taxon>
        <taxon>Streptophyta</taxon>
        <taxon>Embryophyta</taxon>
        <taxon>Tracheophyta</taxon>
        <taxon>Spermatophyta</taxon>
        <taxon>Magnoliopsida</taxon>
        <taxon>eudicotyledons</taxon>
        <taxon>Gunneridae</taxon>
        <taxon>Pentapetalae</taxon>
        <taxon>asterids</taxon>
        <taxon>lamiids</taxon>
        <taxon>Lamiales</taxon>
        <taxon>Orobanchaceae</taxon>
        <taxon>Pedicularideae</taxon>
        <taxon>Castillejinae</taxon>
        <taxon>Castilleja</taxon>
    </lineage>
</organism>
<evidence type="ECO:0008006" key="6">
    <source>
        <dbReference type="Google" id="ProtNLM"/>
    </source>
</evidence>
<dbReference type="AlphaFoldDB" id="A0ABD3C425"/>